<dbReference type="EMBL" id="BK032843">
    <property type="protein sequence ID" value="DAF63654.1"/>
    <property type="molecule type" value="Genomic_DNA"/>
</dbReference>
<reference evidence="2" key="1">
    <citation type="journal article" date="2021" name="Proc. Natl. Acad. Sci. U.S.A.">
        <title>A Catalog of Tens of Thousands of Viruses from Human Metagenomes Reveals Hidden Associations with Chronic Diseases.</title>
        <authorList>
            <person name="Tisza M.J."/>
            <person name="Buck C.B."/>
        </authorList>
    </citation>
    <scope>NUCLEOTIDE SEQUENCE</scope>
    <source>
        <strain evidence="2">Ctz6O13</strain>
    </source>
</reference>
<organism evidence="2">
    <name type="scientific">Podoviridae sp. ctz6O13</name>
    <dbReference type="NCBI Taxonomy" id="2827757"/>
    <lineage>
        <taxon>Viruses</taxon>
        <taxon>Duplodnaviria</taxon>
        <taxon>Heunggongvirae</taxon>
        <taxon>Uroviricota</taxon>
        <taxon>Caudoviricetes</taxon>
    </lineage>
</organism>
<dbReference type="InterPro" id="IPR011604">
    <property type="entry name" value="PDDEXK-like_dom_sf"/>
</dbReference>
<dbReference type="Pfam" id="PF12684">
    <property type="entry name" value="DUF3799"/>
    <property type="match status" value="1"/>
</dbReference>
<evidence type="ECO:0000313" key="2">
    <source>
        <dbReference type="EMBL" id="DAF63654.1"/>
    </source>
</evidence>
<accession>A0A8S5TK33</accession>
<feature type="domain" description="Putative exodeoxyribonuclease 8 PDDEXK-like" evidence="1">
    <location>
        <begin position="141"/>
        <end position="259"/>
    </location>
</feature>
<proteinExistence type="predicted"/>
<name>A0A8S5TK33_9CAUD</name>
<protein>
    <submittedName>
        <fullName evidence="2">Exodeoxyribonuclease 8</fullName>
    </submittedName>
</protein>
<sequence length="346" mass="39975">MTLKEAGLNLPEEEYRKYQGLSYSILSRYDREGYGCVDTLFEPLTTPSLSFGSMVDCLLTQGNEAFGQQYGVVDISLPSDTVKGIMDQLHESHEEKQLALVSDEDILLAADSYEYQKNWKGTTRALKLRELGSEYYNLLKRNEGKTLVSEADYSDAVACVANLKSDTVTSSYFSDDPFDSTERLFQWQYAVKDDITGIDFKGMLDLVLIDHEKKRIIPCDIKTTSNLYTFESSFYKYRYYLQAAMYTELLMQAISKSCQGLENYTIEPYRFIVVSRYVTKPVVFEWNSSLYLPDLTDPQGNTLSDWRDLLVQLDWILQNKETLLPKEWHESIEKDGKVFIQRYAKK</sequence>
<dbReference type="InterPro" id="IPR024432">
    <property type="entry name" value="Put_RecE_PDDEXK-like_dom"/>
</dbReference>
<dbReference type="Gene3D" id="3.90.320.10">
    <property type="match status" value="1"/>
</dbReference>
<evidence type="ECO:0000259" key="1">
    <source>
        <dbReference type="Pfam" id="PF12684"/>
    </source>
</evidence>